<evidence type="ECO:0000256" key="3">
    <source>
        <dbReference type="ARBA" id="ARBA00022692"/>
    </source>
</evidence>
<evidence type="ECO:0000313" key="8">
    <source>
        <dbReference type="EMBL" id="URW75840.1"/>
    </source>
</evidence>
<feature type="transmembrane region" description="Helical" evidence="6">
    <location>
        <begin position="113"/>
        <end position="131"/>
    </location>
</feature>
<keyword evidence="9" id="KW-1185">Reference proteome</keyword>
<dbReference type="EMBL" id="CP098401">
    <property type="protein sequence ID" value="URW75840.1"/>
    <property type="molecule type" value="Genomic_DNA"/>
</dbReference>
<keyword evidence="5 6" id="KW-0472">Membrane</keyword>
<dbReference type="PANTHER" id="PTHR34820">
    <property type="entry name" value="INNER MEMBRANE PROTEIN YEBZ"/>
    <property type="match status" value="1"/>
</dbReference>
<evidence type="ECO:0000256" key="5">
    <source>
        <dbReference type="ARBA" id="ARBA00023136"/>
    </source>
</evidence>
<dbReference type="RefSeq" id="WP_250752429.1">
    <property type="nucleotide sequence ID" value="NZ_CP098401.1"/>
</dbReference>
<evidence type="ECO:0000256" key="6">
    <source>
        <dbReference type="SAM" id="Phobius"/>
    </source>
</evidence>
<comment type="subcellular location">
    <subcellularLocation>
        <location evidence="1">Cell membrane</location>
        <topology evidence="1">Multi-pass membrane protein</topology>
    </subcellularLocation>
</comment>
<feature type="transmembrane region" description="Helical" evidence="6">
    <location>
        <begin position="40"/>
        <end position="65"/>
    </location>
</feature>
<feature type="transmembrane region" description="Helical" evidence="6">
    <location>
        <begin position="192"/>
        <end position="216"/>
    </location>
</feature>
<keyword evidence="2" id="KW-1003">Cell membrane</keyword>
<accession>A0ABY4TTV4</accession>
<organism evidence="8 9">
    <name type="scientific">Sphingomonas donggukensis</name>
    <dbReference type="NCBI Taxonomy" id="2949093"/>
    <lineage>
        <taxon>Bacteria</taxon>
        <taxon>Pseudomonadati</taxon>
        <taxon>Pseudomonadota</taxon>
        <taxon>Alphaproteobacteria</taxon>
        <taxon>Sphingomonadales</taxon>
        <taxon>Sphingomonadaceae</taxon>
        <taxon>Sphingomonas</taxon>
    </lineage>
</organism>
<feature type="transmembrane region" description="Helical" evidence="6">
    <location>
        <begin position="6"/>
        <end position="28"/>
    </location>
</feature>
<gene>
    <name evidence="8" type="primary">copD</name>
    <name evidence="8" type="ORF">M9980_00985</name>
</gene>
<evidence type="ECO:0000313" key="9">
    <source>
        <dbReference type="Proteomes" id="UP001055580"/>
    </source>
</evidence>
<reference evidence="8" key="1">
    <citation type="submission" date="2022-05" db="EMBL/GenBank/DDBJ databases">
        <title>Sphingomonas sp. strain RMG20 Genome sequencing and assembly.</title>
        <authorList>
            <person name="Kim I."/>
        </authorList>
    </citation>
    <scope>NUCLEOTIDE SEQUENCE</scope>
    <source>
        <strain evidence="8">RMG20</strain>
    </source>
</reference>
<dbReference type="Proteomes" id="UP001055580">
    <property type="component" value="Chromosome"/>
</dbReference>
<dbReference type="PANTHER" id="PTHR34820:SF4">
    <property type="entry name" value="INNER MEMBRANE PROTEIN YEBZ"/>
    <property type="match status" value="1"/>
</dbReference>
<sequence>MELLNVAVRFGLYFVLAAAFGIPLFALYSPGVRDALPLRVVLAMSGAAGLILSAIGLLVVVASMGGTGIAGVDVDGIAAVLTGMSLGMAWFARVAGLLAVVAAAAAWRRSAPAMLALASLGGGVAIASLAWSGHGVMDQGPLGWFHLVADIGHLLAAGAWAGALMSLLFLVTRLQIRISAGDVSATHRALDGFSRVGTSVVGVIVVTGIANSWLLVGPANVAALPATTYGQLLIAKIAVFAAMLGLAAANRFRLTPWLAGSGVADDWSGAVTALRASLAAETACLVAVLALVSWLGTIEPSSMPV</sequence>
<evidence type="ECO:0000259" key="7">
    <source>
        <dbReference type="Pfam" id="PF05425"/>
    </source>
</evidence>
<evidence type="ECO:0000256" key="4">
    <source>
        <dbReference type="ARBA" id="ARBA00022989"/>
    </source>
</evidence>
<evidence type="ECO:0000256" key="1">
    <source>
        <dbReference type="ARBA" id="ARBA00004651"/>
    </source>
</evidence>
<keyword evidence="3 6" id="KW-0812">Transmembrane</keyword>
<dbReference type="InterPro" id="IPR008457">
    <property type="entry name" value="Cu-R_CopD_dom"/>
</dbReference>
<proteinExistence type="predicted"/>
<feature type="domain" description="Copper resistance protein D" evidence="7">
    <location>
        <begin position="188"/>
        <end position="295"/>
    </location>
</feature>
<evidence type="ECO:0000256" key="2">
    <source>
        <dbReference type="ARBA" id="ARBA00022475"/>
    </source>
</evidence>
<dbReference type="Pfam" id="PF05425">
    <property type="entry name" value="CopD"/>
    <property type="match status" value="1"/>
</dbReference>
<protein>
    <submittedName>
        <fullName evidence="8">Copper homeostasis membrane protein CopD</fullName>
    </submittedName>
</protein>
<dbReference type="NCBIfam" id="NF033808">
    <property type="entry name" value="copper_CopD"/>
    <property type="match status" value="1"/>
</dbReference>
<feature type="transmembrane region" description="Helical" evidence="6">
    <location>
        <begin position="228"/>
        <end position="249"/>
    </location>
</feature>
<name>A0ABY4TTV4_9SPHN</name>
<dbReference type="InterPro" id="IPR047689">
    <property type="entry name" value="CopD"/>
</dbReference>
<dbReference type="InterPro" id="IPR032694">
    <property type="entry name" value="CopC/D"/>
</dbReference>
<feature type="transmembrane region" description="Helical" evidence="6">
    <location>
        <begin position="151"/>
        <end position="171"/>
    </location>
</feature>
<keyword evidence="4 6" id="KW-1133">Transmembrane helix</keyword>
<feature type="transmembrane region" description="Helical" evidence="6">
    <location>
        <begin position="77"/>
        <end position="106"/>
    </location>
</feature>
<feature type="transmembrane region" description="Helical" evidence="6">
    <location>
        <begin position="278"/>
        <end position="296"/>
    </location>
</feature>